<keyword evidence="2 5" id="KW-0808">Transferase</keyword>
<dbReference type="Proteomes" id="UP000326837">
    <property type="component" value="Chromosome"/>
</dbReference>
<feature type="binding site" evidence="2">
    <location>
        <position position="72"/>
    </location>
    <ligand>
        <name>Mg(2+)</name>
        <dbReference type="ChEBI" id="CHEBI:18420"/>
        <label>3</label>
    </ligand>
</feature>
<dbReference type="Pfam" id="PF00586">
    <property type="entry name" value="AIRS"/>
    <property type="match status" value="1"/>
</dbReference>
<protein>
    <recommendedName>
        <fullName evidence="2">Thiamine-monophosphate kinase</fullName>
        <shortName evidence="2">TMP kinase</shortName>
        <shortName evidence="2">Thiamine-phosphate kinase</shortName>
        <ecNumber evidence="2">2.7.4.16</ecNumber>
    </recommendedName>
</protein>
<sequence>MELELVRWLSDNLPSHPLLRIGIGDDAAVLRWPRDGELVVTTDAITDQVDFLLAETDPRLVGHKALGVNLSDLAAMAAEPVAAVVSLVLPRNGGAGFDAKGLAVELYHGMLPLAERFGVAIAGGDTNSWDGPLAISVTAFGRTTERGPLRRSGAKAGDAVLVTGALGGSILGRHLSVEPRVREALLLNERYQLSAGMDISDGLALDASRLAAASGCGVALRLETIPVSDDARRLAERDGRSPLEHALGDGEDFELLFTAALDVAEQMVREQPLDVPVTIIGECVAEPGLWRRDTNGVLTSLEASGFRH</sequence>
<evidence type="ECO:0000256" key="1">
    <source>
        <dbReference type="ARBA" id="ARBA00022977"/>
    </source>
</evidence>
<feature type="binding site" evidence="2">
    <location>
        <position position="201"/>
    </location>
    <ligand>
        <name>Mg(2+)</name>
        <dbReference type="ChEBI" id="CHEBI:18420"/>
        <label>5</label>
    </ligand>
</feature>
<keyword evidence="2" id="KW-0067">ATP-binding</keyword>
<feature type="binding site" evidence="2">
    <location>
        <position position="72"/>
    </location>
    <ligand>
        <name>Mg(2+)</name>
        <dbReference type="ChEBI" id="CHEBI:18420"/>
        <label>4</label>
    </ligand>
</feature>
<dbReference type="InterPro" id="IPR036921">
    <property type="entry name" value="PurM-like_N_sf"/>
</dbReference>
<feature type="binding site" evidence="2">
    <location>
        <position position="72"/>
    </location>
    <ligand>
        <name>Mg(2+)</name>
        <dbReference type="ChEBI" id="CHEBI:18420"/>
        <label>2</label>
    </ligand>
</feature>
<dbReference type="UniPathway" id="UPA00060">
    <property type="reaction ID" value="UER00142"/>
</dbReference>
<proteinExistence type="inferred from homology"/>
<feature type="binding site" evidence="2">
    <location>
        <position position="200"/>
    </location>
    <ligand>
        <name>ATP</name>
        <dbReference type="ChEBI" id="CHEBI:30616"/>
    </ligand>
</feature>
<feature type="binding site" evidence="2">
    <location>
        <position position="26"/>
    </location>
    <ligand>
        <name>Mg(2+)</name>
        <dbReference type="ChEBI" id="CHEBI:18420"/>
        <label>3</label>
    </ligand>
</feature>
<keyword evidence="1 2" id="KW-0784">Thiamine biosynthesis</keyword>
<comment type="function">
    <text evidence="2">Catalyzes the ATP-dependent phosphorylation of thiamine-monophosphate (TMP) to form thiamine-pyrophosphate (TPP), the active form of vitamin B1.</text>
</comment>
<comment type="miscellaneous">
    <text evidence="2">Reaction mechanism of ThiL seems to utilize a direct, inline transfer of the gamma-phosphate of ATP to TMP rather than a phosphorylated enzyme intermediate.</text>
</comment>
<dbReference type="GO" id="GO:0005524">
    <property type="term" value="F:ATP binding"/>
    <property type="evidence" value="ECO:0007669"/>
    <property type="project" value="UniProtKB-UniRule"/>
</dbReference>
<evidence type="ECO:0000256" key="2">
    <source>
        <dbReference type="HAMAP-Rule" id="MF_02128"/>
    </source>
</evidence>
<dbReference type="EMBL" id="AP021861">
    <property type="protein sequence ID" value="BBO32627.1"/>
    <property type="molecule type" value="Genomic_DNA"/>
</dbReference>
<accession>A0A5K7X9R8</accession>
<feature type="binding site" evidence="2">
    <location>
        <position position="251"/>
    </location>
    <ligand>
        <name>substrate</name>
    </ligand>
</feature>
<comment type="pathway">
    <text evidence="2">Cofactor biosynthesis; thiamine diphosphate biosynthesis; thiamine diphosphate from thiamine phosphate: step 1/1.</text>
</comment>
<dbReference type="KEGG" id="lpav:PLANPX_2239"/>
<evidence type="ECO:0000313" key="5">
    <source>
        <dbReference type="EMBL" id="BBO32627.1"/>
    </source>
</evidence>
<comment type="catalytic activity">
    <reaction evidence="2">
        <text>thiamine phosphate + ATP = thiamine diphosphate + ADP</text>
        <dbReference type="Rhea" id="RHEA:15913"/>
        <dbReference type="ChEBI" id="CHEBI:30616"/>
        <dbReference type="ChEBI" id="CHEBI:37575"/>
        <dbReference type="ChEBI" id="CHEBI:58937"/>
        <dbReference type="ChEBI" id="CHEBI:456216"/>
        <dbReference type="EC" id="2.7.4.16"/>
    </reaction>
</comment>
<dbReference type="PANTHER" id="PTHR30270:SF0">
    <property type="entry name" value="THIAMINE-MONOPHOSPHATE KINASE"/>
    <property type="match status" value="1"/>
</dbReference>
<dbReference type="InterPro" id="IPR036676">
    <property type="entry name" value="PurM-like_C_sf"/>
</dbReference>
<dbReference type="InterPro" id="IPR010918">
    <property type="entry name" value="PurM-like_C_dom"/>
</dbReference>
<dbReference type="Gene3D" id="3.30.1330.10">
    <property type="entry name" value="PurM-like, N-terminal domain"/>
    <property type="match status" value="1"/>
</dbReference>
<feature type="binding site" evidence="2">
    <location>
        <position position="43"/>
    </location>
    <ligand>
        <name>Mg(2+)</name>
        <dbReference type="ChEBI" id="CHEBI:18420"/>
        <label>1</label>
    </ligand>
</feature>
<keyword evidence="6" id="KW-1185">Reference proteome</keyword>
<dbReference type="Pfam" id="PF02769">
    <property type="entry name" value="AIRS_C"/>
    <property type="match status" value="1"/>
</dbReference>
<dbReference type="GO" id="GO:0009229">
    <property type="term" value="P:thiamine diphosphate biosynthetic process"/>
    <property type="evidence" value="ECO:0007669"/>
    <property type="project" value="UniProtKB-UniRule"/>
</dbReference>
<feature type="binding site" evidence="2">
    <location>
        <position position="41"/>
    </location>
    <ligand>
        <name>Mg(2+)</name>
        <dbReference type="ChEBI" id="CHEBI:18420"/>
        <label>4</label>
    </ligand>
</feature>
<feature type="binding site" evidence="2">
    <location>
        <position position="107"/>
    </location>
    <ligand>
        <name>ATP</name>
        <dbReference type="ChEBI" id="CHEBI:30616"/>
    </ligand>
</feature>
<feature type="binding site" evidence="2">
    <location>
        <position position="42"/>
    </location>
    <ligand>
        <name>Mg(2+)</name>
        <dbReference type="ChEBI" id="CHEBI:18420"/>
        <label>1</label>
    </ligand>
</feature>
<dbReference type="GO" id="GO:0000287">
    <property type="term" value="F:magnesium ion binding"/>
    <property type="evidence" value="ECO:0007669"/>
    <property type="project" value="UniProtKB-UniRule"/>
</dbReference>
<feature type="binding site" evidence="2">
    <location>
        <position position="125"/>
    </location>
    <ligand>
        <name>Mg(2+)</name>
        <dbReference type="ChEBI" id="CHEBI:18420"/>
        <label>1</label>
    </ligand>
</feature>
<organism evidence="5 6">
    <name type="scientific">Lacipirellula parvula</name>
    <dbReference type="NCBI Taxonomy" id="2650471"/>
    <lineage>
        <taxon>Bacteria</taxon>
        <taxon>Pseudomonadati</taxon>
        <taxon>Planctomycetota</taxon>
        <taxon>Planctomycetia</taxon>
        <taxon>Pirellulales</taxon>
        <taxon>Lacipirellulaceae</taxon>
        <taxon>Lacipirellula</taxon>
    </lineage>
</organism>
<feature type="binding site" evidence="2">
    <location>
        <position position="151"/>
    </location>
    <ligand>
        <name>ATP</name>
        <dbReference type="ChEBI" id="CHEBI:30616"/>
    </ligand>
</feature>
<feature type="binding site" evidence="2">
    <location>
        <position position="43"/>
    </location>
    <ligand>
        <name>Mg(2+)</name>
        <dbReference type="ChEBI" id="CHEBI:18420"/>
        <label>2</label>
    </ligand>
</feature>
<feature type="binding site" evidence="2">
    <location>
        <position position="198"/>
    </location>
    <ligand>
        <name>Mg(2+)</name>
        <dbReference type="ChEBI" id="CHEBI:18420"/>
        <label>3</label>
    </ligand>
</feature>
<name>A0A5K7X9R8_9BACT</name>
<dbReference type="AlphaFoldDB" id="A0A5K7X9R8"/>
<dbReference type="EC" id="2.7.4.16" evidence="2"/>
<feature type="binding site" evidence="2">
    <location>
        <position position="26"/>
    </location>
    <ligand>
        <name>Mg(2+)</name>
        <dbReference type="ChEBI" id="CHEBI:18420"/>
        <label>4</label>
    </ligand>
</feature>
<comment type="caution">
    <text evidence="2">Lacks conserved residue(s) required for the propagation of feature annotation.</text>
</comment>
<dbReference type="CDD" id="cd02194">
    <property type="entry name" value="ThiL"/>
    <property type="match status" value="1"/>
</dbReference>
<dbReference type="GO" id="GO:0009030">
    <property type="term" value="F:thiamine-phosphate kinase activity"/>
    <property type="evidence" value="ECO:0007669"/>
    <property type="project" value="UniProtKB-UniRule"/>
</dbReference>
<dbReference type="GO" id="GO:0009228">
    <property type="term" value="P:thiamine biosynthetic process"/>
    <property type="evidence" value="ECO:0007669"/>
    <property type="project" value="UniProtKB-KW"/>
</dbReference>
<reference evidence="6" key="1">
    <citation type="submission" date="2019-10" db="EMBL/GenBank/DDBJ databases">
        <title>Lacipirellula parvula gen. nov., sp. nov., representing a lineage of planctomycetes widespread in freshwater anoxic habitats, and description of the family Lacipirellulaceae.</title>
        <authorList>
            <person name="Dedysh S.N."/>
            <person name="Kulichevskaya I.S."/>
            <person name="Beletsky A.V."/>
            <person name="Rakitin A.L."/>
            <person name="Mardanov A.V."/>
            <person name="Ivanova A.A."/>
            <person name="Saltykova V.X."/>
            <person name="Rijpstra W.I.C."/>
            <person name="Sinninghe Damste J.S."/>
            <person name="Ravin N.V."/>
        </authorList>
    </citation>
    <scope>NUCLEOTIDE SEQUENCE [LARGE SCALE GENOMIC DNA]</scope>
    <source>
        <strain evidence="6">PX69</strain>
    </source>
</reference>
<feature type="domain" description="PurM-like N-terminal" evidence="3">
    <location>
        <begin position="24"/>
        <end position="142"/>
    </location>
</feature>
<keyword evidence="2" id="KW-0547">Nucleotide-binding</keyword>
<feature type="domain" description="PurM-like C-terminal" evidence="4">
    <location>
        <begin position="168"/>
        <end position="288"/>
    </location>
</feature>
<dbReference type="PIRSF" id="PIRSF005303">
    <property type="entry name" value="Thiam_monoph_kin"/>
    <property type="match status" value="1"/>
</dbReference>
<keyword evidence="2 5" id="KW-0418">Kinase</keyword>
<keyword evidence="2" id="KW-0479">Metal-binding</keyword>
<evidence type="ECO:0000259" key="4">
    <source>
        <dbReference type="Pfam" id="PF02769"/>
    </source>
</evidence>
<keyword evidence="2" id="KW-0460">Magnesium</keyword>
<dbReference type="SUPFAM" id="SSF56042">
    <property type="entry name" value="PurM C-terminal domain-like"/>
    <property type="match status" value="1"/>
</dbReference>
<dbReference type="RefSeq" id="WP_152098561.1">
    <property type="nucleotide sequence ID" value="NZ_AP021861.1"/>
</dbReference>
<evidence type="ECO:0000259" key="3">
    <source>
        <dbReference type="Pfam" id="PF00586"/>
    </source>
</evidence>
<gene>
    <name evidence="2" type="primary">thiL</name>
    <name evidence="5" type="ORF">PLANPX_2239</name>
</gene>
<feature type="binding site" evidence="2">
    <location>
        <position position="50"/>
    </location>
    <ligand>
        <name>substrate</name>
    </ligand>
</feature>
<comment type="similarity">
    <text evidence="2">Belongs to the thiamine-monophosphate kinase family.</text>
</comment>
<dbReference type="InterPro" id="IPR006283">
    <property type="entry name" value="ThiL-like"/>
</dbReference>
<feature type="binding site" evidence="2">
    <location>
        <begin position="124"/>
        <end position="125"/>
    </location>
    <ligand>
        <name>ATP</name>
        <dbReference type="ChEBI" id="CHEBI:30616"/>
    </ligand>
</feature>
<dbReference type="PANTHER" id="PTHR30270">
    <property type="entry name" value="THIAMINE-MONOPHOSPHATE KINASE"/>
    <property type="match status" value="1"/>
</dbReference>
<dbReference type="HAMAP" id="MF_02128">
    <property type="entry name" value="TMP_kinase"/>
    <property type="match status" value="1"/>
</dbReference>
<evidence type="ECO:0000313" key="6">
    <source>
        <dbReference type="Proteomes" id="UP000326837"/>
    </source>
</evidence>
<dbReference type="Gene3D" id="3.90.650.10">
    <property type="entry name" value="PurM-like C-terminal domain"/>
    <property type="match status" value="1"/>
</dbReference>
<dbReference type="InterPro" id="IPR016188">
    <property type="entry name" value="PurM-like_N"/>
</dbReference>
<dbReference type="SUPFAM" id="SSF55326">
    <property type="entry name" value="PurM N-terminal domain-like"/>
    <property type="match status" value="1"/>
</dbReference>